<keyword evidence="1" id="KW-0732">Signal</keyword>
<evidence type="ECO:0000256" key="1">
    <source>
        <dbReference type="SAM" id="SignalP"/>
    </source>
</evidence>
<dbReference type="AlphaFoldDB" id="A0A517TX28"/>
<reference evidence="3 4" key="1">
    <citation type="submission" date="2019-02" db="EMBL/GenBank/DDBJ databases">
        <title>Deep-cultivation of Planctomycetes and their phenomic and genomic characterization uncovers novel biology.</title>
        <authorList>
            <person name="Wiegand S."/>
            <person name="Jogler M."/>
            <person name="Boedeker C."/>
            <person name="Pinto D."/>
            <person name="Vollmers J."/>
            <person name="Rivas-Marin E."/>
            <person name="Kohn T."/>
            <person name="Peeters S.H."/>
            <person name="Heuer A."/>
            <person name="Rast P."/>
            <person name="Oberbeckmann S."/>
            <person name="Bunk B."/>
            <person name="Jeske O."/>
            <person name="Meyerdierks A."/>
            <person name="Storesund J.E."/>
            <person name="Kallscheuer N."/>
            <person name="Luecker S."/>
            <person name="Lage O.M."/>
            <person name="Pohl T."/>
            <person name="Merkel B.J."/>
            <person name="Hornburger P."/>
            <person name="Mueller R.-W."/>
            <person name="Bruemmer F."/>
            <person name="Labrenz M."/>
            <person name="Spormann A.M."/>
            <person name="Op den Camp H."/>
            <person name="Overmann J."/>
            <person name="Amann R."/>
            <person name="Jetten M.S.M."/>
            <person name="Mascher T."/>
            <person name="Medema M.H."/>
            <person name="Devos D.P."/>
            <person name="Kaster A.-K."/>
            <person name="Ovreas L."/>
            <person name="Rohde M."/>
            <person name="Galperin M.Y."/>
            <person name="Jogler C."/>
        </authorList>
    </citation>
    <scope>NUCLEOTIDE SEQUENCE [LARGE SCALE GENOMIC DNA]</scope>
    <source>
        <strain evidence="3 4">I41</strain>
    </source>
</reference>
<dbReference type="NCBIfam" id="TIGR02595">
    <property type="entry name" value="PEP_CTERM"/>
    <property type="match status" value="1"/>
</dbReference>
<dbReference type="Pfam" id="PF07589">
    <property type="entry name" value="PEP-CTERM"/>
    <property type="match status" value="1"/>
</dbReference>
<dbReference type="Proteomes" id="UP000317909">
    <property type="component" value="Chromosome"/>
</dbReference>
<feature type="domain" description="Ice-binding protein C-terminal" evidence="2">
    <location>
        <begin position="187"/>
        <end position="209"/>
    </location>
</feature>
<evidence type="ECO:0000259" key="2">
    <source>
        <dbReference type="Pfam" id="PF07589"/>
    </source>
</evidence>
<sequence precursor="true">MMNIVSRLGVAAVVATLLATSPVAALSIESTFDAGLEDWTTSVGGELAFVPSGGNPGGFLQQTDIDLSDMFVSAPAKFLGDLTPYLNGTLSFDAKQVSGDGEKYAPFGFVTLFNGGNAVSADIAPVNAPSRDWATFTITLDAAGFETTPAAIAAILSNVTLITVELESQIGVIEATGMDNFRLASVVPEPSSLLLSGAALVAAASIARRRANRR</sequence>
<feature type="chain" id="PRO_5022040980" description="Ice-binding protein C-terminal domain-containing protein" evidence="1">
    <location>
        <begin position="26"/>
        <end position="214"/>
    </location>
</feature>
<proteinExistence type="predicted"/>
<evidence type="ECO:0000313" key="4">
    <source>
        <dbReference type="Proteomes" id="UP000317909"/>
    </source>
</evidence>
<dbReference type="OrthoDB" id="277186at2"/>
<dbReference type="InterPro" id="IPR013424">
    <property type="entry name" value="Ice-binding_C"/>
</dbReference>
<accession>A0A517TX28</accession>
<organism evidence="3 4">
    <name type="scientific">Lacipirellula limnantheis</name>
    <dbReference type="NCBI Taxonomy" id="2528024"/>
    <lineage>
        <taxon>Bacteria</taxon>
        <taxon>Pseudomonadati</taxon>
        <taxon>Planctomycetota</taxon>
        <taxon>Planctomycetia</taxon>
        <taxon>Pirellulales</taxon>
        <taxon>Lacipirellulaceae</taxon>
        <taxon>Lacipirellula</taxon>
    </lineage>
</organism>
<protein>
    <recommendedName>
        <fullName evidence="2">Ice-binding protein C-terminal domain-containing protein</fullName>
    </recommendedName>
</protein>
<feature type="signal peptide" evidence="1">
    <location>
        <begin position="1"/>
        <end position="25"/>
    </location>
</feature>
<gene>
    <name evidence="3" type="ORF">I41_21050</name>
</gene>
<dbReference type="RefSeq" id="WP_145432437.1">
    <property type="nucleotide sequence ID" value="NZ_CP036339.1"/>
</dbReference>
<evidence type="ECO:0000313" key="3">
    <source>
        <dbReference type="EMBL" id="QDT72920.1"/>
    </source>
</evidence>
<name>A0A517TX28_9BACT</name>
<keyword evidence="4" id="KW-1185">Reference proteome</keyword>
<dbReference type="KEGG" id="llh:I41_21050"/>
<dbReference type="EMBL" id="CP036339">
    <property type="protein sequence ID" value="QDT72920.1"/>
    <property type="molecule type" value="Genomic_DNA"/>
</dbReference>